<dbReference type="Proteomes" id="UP001338125">
    <property type="component" value="Unassembled WGS sequence"/>
</dbReference>
<evidence type="ECO:0000256" key="1">
    <source>
        <dbReference type="SAM" id="MobiDB-lite"/>
    </source>
</evidence>
<feature type="compositionally biased region" description="Basic residues" evidence="1">
    <location>
        <begin position="110"/>
        <end position="122"/>
    </location>
</feature>
<keyword evidence="3" id="KW-1185">Reference proteome</keyword>
<feature type="region of interest" description="Disordered" evidence="1">
    <location>
        <begin position="107"/>
        <end position="148"/>
    </location>
</feature>
<evidence type="ECO:0000313" key="3">
    <source>
        <dbReference type="Proteomes" id="UP001338125"/>
    </source>
</evidence>
<name>A0ABR0SZ81_9HYPO</name>
<feature type="compositionally biased region" description="Pro residues" evidence="1">
    <location>
        <begin position="171"/>
        <end position="181"/>
    </location>
</feature>
<organism evidence="2 3">
    <name type="scientific">Cladobotryum mycophilum</name>
    <dbReference type="NCBI Taxonomy" id="491253"/>
    <lineage>
        <taxon>Eukaryota</taxon>
        <taxon>Fungi</taxon>
        <taxon>Dikarya</taxon>
        <taxon>Ascomycota</taxon>
        <taxon>Pezizomycotina</taxon>
        <taxon>Sordariomycetes</taxon>
        <taxon>Hypocreomycetidae</taxon>
        <taxon>Hypocreales</taxon>
        <taxon>Hypocreaceae</taxon>
        <taxon>Cladobotryum</taxon>
    </lineage>
</organism>
<evidence type="ECO:0000313" key="2">
    <source>
        <dbReference type="EMBL" id="KAK5997495.1"/>
    </source>
</evidence>
<evidence type="ECO:0008006" key="4">
    <source>
        <dbReference type="Google" id="ProtNLM"/>
    </source>
</evidence>
<comment type="caution">
    <text evidence="2">The sequence shown here is derived from an EMBL/GenBank/DDBJ whole genome shotgun (WGS) entry which is preliminary data.</text>
</comment>
<proteinExistence type="predicted"/>
<protein>
    <recommendedName>
        <fullName evidence="4">C2H2-type domain-containing protein</fullName>
    </recommendedName>
</protein>
<dbReference type="EMBL" id="JAVFKD010000002">
    <property type="protein sequence ID" value="KAK5997495.1"/>
    <property type="molecule type" value="Genomic_DNA"/>
</dbReference>
<reference evidence="2 3" key="1">
    <citation type="submission" date="2024-01" db="EMBL/GenBank/DDBJ databases">
        <title>Complete genome of Cladobotryum mycophilum ATHUM6906.</title>
        <authorList>
            <person name="Christinaki A.C."/>
            <person name="Myridakis A.I."/>
            <person name="Kouvelis V.N."/>
        </authorList>
    </citation>
    <scope>NUCLEOTIDE SEQUENCE [LARGE SCALE GENOMIC DNA]</scope>
    <source>
        <strain evidence="2 3">ATHUM6906</strain>
    </source>
</reference>
<sequence>MFPLTEVDSTLYILNAAMFVRASDVLTNIVSATKDVSKGKIIWITLNKSFHSIMLKTAVTAVRCSETGTHGMEAIKEAFFTFLLEILNGRPQADFFDKKKIEAKGNRANRERKRLARKRQRAAVRERKREASKLHIKTDKAGNPTGQTRTCKACETKFASRKTLSKHKCPGPKPGMDPIPVPASKGQTSEAKRARRRKAKKARKDRKKAKVAEQSVADNKLKADAPVTGGSGSAKEVVLECEGTVMRSCDFPAHGVIHHGLCSYPKCLDHSIGRSEFHAKCPEIYGEICVNFSG</sequence>
<accession>A0ABR0SZ81</accession>
<feature type="region of interest" description="Disordered" evidence="1">
    <location>
        <begin position="162"/>
        <end position="217"/>
    </location>
</feature>
<gene>
    <name evidence="2" type="ORF">PT974_02858</name>
</gene>
<feature type="compositionally biased region" description="Basic residues" evidence="1">
    <location>
        <begin position="193"/>
        <end position="209"/>
    </location>
</feature>
<feature type="compositionally biased region" description="Basic and acidic residues" evidence="1">
    <location>
        <begin position="123"/>
        <end position="140"/>
    </location>
</feature>